<dbReference type="Proteomes" id="UP000887540">
    <property type="component" value="Unplaced"/>
</dbReference>
<keyword evidence="5" id="KW-1185">Reference proteome</keyword>
<dbReference type="PROSITE" id="PS00598">
    <property type="entry name" value="CHROMO_1"/>
    <property type="match status" value="1"/>
</dbReference>
<dbReference type="InterPro" id="IPR023780">
    <property type="entry name" value="Chromo_domain"/>
</dbReference>
<proteinExistence type="predicted"/>
<feature type="domain" description="Chromo" evidence="4">
    <location>
        <begin position="98"/>
        <end position="168"/>
    </location>
</feature>
<dbReference type="Gene3D" id="2.40.50.40">
    <property type="match status" value="1"/>
</dbReference>
<name>A0A914CW57_9BILA</name>
<sequence length="478" mass="54333">MTSRPTRKSATKANELFQRVSGNSRRRTTKIDDSPKMKKVVKIQVPHQKLVLKTKVGDTAKVEPDKIEPTKRSPKKNVASPKKKTASPKNPKKTFSKFYVEKILEHASFENLVKQRKVTPNKQYKSQIFYRVRWINWGPDKDTWEPEENLNIIKNSDNKILEEYQKKHNIGKFSVTKESPLSKRSCSRRTSIRMEEVSSPKSTAVSTDENSPKEESAPTVTIPNIAECVKKRRRRSIKAKTVKHKEPILPKETKTFPKLTKIVMKRCRKPRKVQGKPQHKTIADQEPVTNVEEPILLDLTEEPIFLDLKSPTAAIDGISNKVGEIVDLVSPKPVDEDNEKDTDIEILEDPASLPKEIPTQTKNYNAGLPPVEDMDIDPPGFIEEHPSSNPAPNANSTQNSKPLFAFSPSSNSIFNGRPQNLFPAQTFPSFRRVQRSSINVFFHAPPSINIHVPIRPTFNPFYSRCRESPTGPRIEEVE</sequence>
<keyword evidence="2" id="KW-0539">Nucleus</keyword>
<evidence type="ECO:0000313" key="6">
    <source>
        <dbReference type="WBParaSite" id="ACRNAN_scaffold1445.g8990.t1"/>
    </source>
</evidence>
<dbReference type="InterPro" id="IPR016197">
    <property type="entry name" value="Chromo-like_dom_sf"/>
</dbReference>
<dbReference type="Pfam" id="PF00385">
    <property type="entry name" value="Chromo"/>
    <property type="match status" value="1"/>
</dbReference>
<feature type="compositionally biased region" description="Basic residues" evidence="3">
    <location>
        <begin position="1"/>
        <end position="10"/>
    </location>
</feature>
<accession>A0A914CW57</accession>
<feature type="compositionally biased region" description="Basic residues" evidence="3">
    <location>
        <begin position="81"/>
        <end position="92"/>
    </location>
</feature>
<dbReference type="AlphaFoldDB" id="A0A914CW57"/>
<dbReference type="SMART" id="SM00298">
    <property type="entry name" value="CHROMO"/>
    <property type="match status" value="1"/>
</dbReference>
<dbReference type="InterPro" id="IPR023779">
    <property type="entry name" value="Chromodomain_CS"/>
</dbReference>
<feature type="region of interest" description="Disordered" evidence="3">
    <location>
        <begin position="175"/>
        <end position="218"/>
    </location>
</feature>
<evidence type="ECO:0000313" key="5">
    <source>
        <dbReference type="Proteomes" id="UP000887540"/>
    </source>
</evidence>
<dbReference type="InterPro" id="IPR000953">
    <property type="entry name" value="Chromo/chromo_shadow_dom"/>
</dbReference>
<evidence type="ECO:0000256" key="3">
    <source>
        <dbReference type="SAM" id="MobiDB-lite"/>
    </source>
</evidence>
<feature type="region of interest" description="Disordered" evidence="3">
    <location>
        <begin position="376"/>
        <end position="402"/>
    </location>
</feature>
<feature type="compositionally biased region" description="Basic and acidic residues" evidence="3">
    <location>
        <begin position="55"/>
        <end position="71"/>
    </location>
</feature>
<protein>
    <submittedName>
        <fullName evidence="6">Chromo domain-containing protein</fullName>
    </submittedName>
</protein>
<feature type="compositionally biased region" description="Polar residues" evidence="3">
    <location>
        <begin position="387"/>
        <end position="402"/>
    </location>
</feature>
<evidence type="ECO:0000256" key="2">
    <source>
        <dbReference type="ARBA" id="ARBA00023242"/>
    </source>
</evidence>
<dbReference type="CDD" id="cd00024">
    <property type="entry name" value="CD_CSD"/>
    <property type="match status" value="1"/>
</dbReference>
<feature type="region of interest" description="Disordered" evidence="3">
    <location>
        <begin position="55"/>
        <end position="92"/>
    </location>
</feature>
<dbReference type="SUPFAM" id="SSF54160">
    <property type="entry name" value="Chromo domain-like"/>
    <property type="match status" value="1"/>
</dbReference>
<feature type="region of interest" description="Disordered" evidence="3">
    <location>
        <begin position="1"/>
        <end position="36"/>
    </location>
</feature>
<organism evidence="5 6">
    <name type="scientific">Acrobeloides nanus</name>
    <dbReference type="NCBI Taxonomy" id="290746"/>
    <lineage>
        <taxon>Eukaryota</taxon>
        <taxon>Metazoa</taxon>
        <taxon>Ecdysozoa</taxon>
        <taxon>Nematoda</taxon>
        <taxon>Chromadorea</taxon>
        <taxon>Rhabditida</taxon>
        <taxon>Tylenchina</taxon>
        <taxon>Cephalobomorpha</taxon>
        <taxon>Cephaloboidea</taxon>
        <taxon>Cephalobidae</taxon>
        <taxon>Acrobeloides</taxon>
    </lineage>
</organism>
<comment type="subcellular location">
    <subcellularLocation>
        <location evidence="1">Nucleus</location>
    </subcellularLocation>
</comment>
<evidence type="ECO:0000256" key="1">
    <source>
        <dbReference type="ARBA" id="ARBA00004123"/>
    </source>
</evidence>
<dbReference type="PROSITE" id="PS50013">
    <property type="entry name" value="CHROMO_2"/>
    <property type="match status" value="1"/>
</dbReference>
<reference evidence="6" key="1">
    <citation type="submission" date="2022-11" db="UniProtKB">
        <authorList>
            <consortium name="WormBaseParasite"/>
        </authorList>
    </citation>
    <scope>IDENTIFICATION</scope>
</reference>
<evidence type="ECO:0000259" key="4">
    <source>
        <dbReference type="PROSITE" id="PS50013"/>
    </source>
</evidence>
<feature type="compositionally biased region" description="Polar residues" evidence="3">
    <location>
        <begin position="199"/>
        <end position="209"/>
    </location>
</feature>
<dbReference type="GO" id="GO:0005634">
    <property type="term" value="C:nucleus"/>
    <property type="evidence" value="ECO:0007669"/>
    <property type="project" value="UniProtKB-SubCell"/>
</dbReference>
<dbReference type="WBParaSite" id="ACRNAN_scaffold1445.g8990.t1">
    <property type="protein sequence ID" value="ACRNAN_scaffold1445.g8990.t1"/>
    <property type="gene ID" value="ACRNAN_scaffold1445.g8990"/>
</dbReference>